<organism evidence="1 2">
    <name type="scientific">Trachymyrmex septentrionalis</name>
    <dbReference type="NCBI Taxonomy" id="34720"/>
    <lineage>
        <taxon>Eukaryota</taxon>
        <taxon>Metazoa</taxon>
        <taxon>Ecdysozoa</taxon>
        <taxon>Arthropoda</taxon>
        <taxon>Hexapoda</taxon>
        <taxon>Insecta</taxon>
        <taxon>Pterygota</taxon>
        <taxon>Neoptera</taxon>
        <taxon>Endopterygota</taxon>
        <taxon>Hymenoptera</taxon>
        <taxon>Apocrita</taxon>
        <taxon>Aculeata</taxon>
        <taxon>Formicoidea</taxon>
        <taxon>Formicidae</taxon>
        <taxon>Myrmicinae</taxon>
        <taxon>Trachymyrmex</taxon>
    </lineage>
</organism>
<dbReference type="Proteomes" id="UP000078541">
    <property type="component" value="Unassembled WGS sequence"/>
</dbReference>
<reference evidence="1 2" key="1">
    <citation type="submission" date="2016-03" db="EMBL/GenBank/DDBJ databases">
        <title>Trachymyrmex septentrionalis WGS genome.</title>
        <authorList>
            <person name="Nygaard S."/>
            <person name="Hu H."/>
            <person name="Boomsma J."/>
            <person name="Zhang G."/>
        </authorList>
    </citation>
    <scope>NUCLEOTIDE SEQUENCE [LARGE SCALE GENOMIC DNA]</scope>
    <source>
        <strain evidence="1">Tsep2-gDNA-1</strain>
        <tissue evidence="1">Whole body</tissue>
    </source>
</reference>
<feature type="non-terminal residue" evidence="1">
    <location>
        <position position="1"/>
    </location>
</feature>
<proteinExistence type="predicted"/>
<sequence length="103" mass="11940">RFETARNDGDNSRVNLVDSHYRIYRGRDGKVRKVNHDRSFYPVAPNGCTIPPSSAYMKSMLKHDTQADTSCTEHQARNRFFVDALETHDTIRNRKKNPVLAYI</sequence>
<gene>
    <name evidence="1" type="ORF">ALC56_06724</name>
</gene>
<dbReference type="AlphaFoldDB" id="A0A195FDI9"/>
<evidence type="ECO:0000313" key="2">
    <source>
        <dbReference type="Proteomes" id="UP000078541"/>
    </source>
</evidence>
<evidence type="ECO:0000313" key="1">
    <source>
        <dbReference type="EMBL" id="KYN38725.1"/>
    </source>
</evidence>
<keyword evidence="2" id="KW-1185">Reference proteome</keyword>
<dbReference type="EMBL" id="KQ981636">
    <property type="protein sequence ID" value="KYN38725.1"/>
    <property type="molecule type" value="Genomic_DNA"/>
</dbReference>
<name>A0A195FDI9_9HYME</name>
<accession>A0A195FDI9</accession>
<protein>
    <submittedName>
        <fullName evidence="1">Uncharacterized protein</fullName>
    </submittedName>
</protein>